<dbReference type="AlphaFoldDB" id="A0A2S0VLE3"/>
<organism evidence="3 4">
    <name type="scientific">Saccharobesus litoralis</name>
    <dbReference type="NCBI Taxonomy" id="2172099"/>
    <lineage>
        <taxon>Bacteria</taxon>
        <taxon>Pseudomonadati</taxon>
        <taxon>Pseudomonadota</taxon>
        <taxon>Gammaproteobacteria</taxon>
        <taxon>Alteromonadales</taxon>
        <taxon>Alteromonadaceae</taxon>
        <taxon>Saccharobesus</taxon>
    </lineage>
</organism>
<evidence type="ECO:0000313" key="3">
    <source>
        <dbReference type="EMBL" id="AWB65029.1"/>
    </source>
</evidence>
<reference evidence="3 4" key="1">
    <citation type="submission" date="2018-01" db="EMBL/GenBank/DDBJ databases">
        <title>Genome sequence of a Cantenovulum-like bacteria.</title>
        <authorList>
            <person name="Tan W.R."/>
            <person name="Lau N.-S."/>
            <person name="Go F."/>
            <person name="Amirul A.-A.A."/>
        </authorList>
    </citation>
    <scope>NUCLEOTIDE SEQUENCE [LARGE SCALE GENOMIC DNA]</scope>
    <source>
        <strain evidence="3 4">CCB-QB4</strain>
    </source>
</reference>
<dbReference type="SMART" id="SM00448">
    <property type="entry name" value="REC"/>
    <property type="match status" value="1"/>
</dbReference>
<name>A0A2S0VLE3_9ALTE</name>
<dbReference type="InterPro" id="IPR001789">
    <property type="entry name" value="Sig_transdc_resp-reg_receiver"/>
</dbReference>
<feature type="modified residue" description="4-aspartylphosphate" evidence="1">
    <location>
        <position position="58"/>
    </location>
</feature>
<evidence type="ECO:0000256" key="1">
    <source>
        <dbReference type="PROSITE-ProRule" id="PRU00169"/>
    </source>
</evidence>
<accession>A0A2S0VLE3</accession>
<dbReference type="Proteomes" id="UP000244441">
    <property type="component" value="Chromosome"/>
</dbReference>
<dbReference type="Gene3D" id="3.40.50.2300">
    <property type="match status" value="1"/>
</dbReference>
<evidence type="ECO:0000313" key="4">
    <source>
        <dbReference type="Proteomes" id="UP000244441"/>
    </source>
</evidence>
<dbReference type="PANTHER" id="PTHR44520">
    <property type="entry name" value="RESPONSE REGULATOR RCP1-RELATED"/>
    <property type="match status" value="1"/>
</dbReference>
<dbReference type="PROSITE" id="PS50110">
    <property type="entry name" value="RESPONSE_REGULATORY"/>
    <property type="match status" value="1"/>
</dbReference>
<evidence type="ECO:0000259" key="2">
    <source>
        <dbReference type="PROSITE" id="PS50110"/>
    </source>
</evidence>
<dbReference type="KEGG" id="cate:C2869_00590"/>
<dbReference type="EMBL" id="CP026604">
    <property type="protein sequence ID" value="AWB65029.1"/>
    <property type="molecule type" value="Genomic_DNA"/>
</dbReference>
<dbReference type="Pfam" id="PF00072">
    <property type="entry name" value="Response_reg"/>
    <property type="match status" value="1"/>
</dbReference>
<sequence length="135" mass="15545">MIKPELILVDDDPDDIYLLESVCEELESPPKLTTFTNGSDFLYYARNQDRLNSLILLDLNMPNLSGLDVLKQLKAENKVNLFYIIVYTTSKNDKDIADAMSQGAKSFICKPDTKLEIKQLITNLLDYWYNTNVRM</sequence>
<dbReference type="SUPFAM" id="SSF52172">
    <property type="entry name" value="CheY-like"/>
    <property type="match status" value="1"/>
</dbReference>
<dbReference type="OrthoDB" id="9793549at2"/>
<proteinExistence type="predicted"/>
<dbReference type="GO" id="GO:0000160">
    <property type="term" value="P:phosphorelay signal transduction system"/>
    <property type="evidence" value="ECO:0007669"/>
    <property type="project" value="InterPro"/>
</dbReference>
<dbReference type="RefSeq" id="WP_108601108.1">
    <property type="nucleotide sequence ID" value="NZ_CP026604.1"/>
</dbReference>
<feature type="domain" description="Response regulatory" evidence="2">
    <location>
        <begin position="5"/>
        <end position="125"/>
    </location>
</feature>
<protein>
    <recommendedName>
        <fullName evidence="2">Response regulatory domain-containing protein</fullName>
    </recommendedName>
</protein>
<dbReference type="PANTHER" id="PTHR44520:SF2">
    <property type="entry name" value="RESPONSE REGULATOR RCP1"/>
    <property type="match status" value="1"/>
</dbReference>
<keyword evidence="4" id="KW-1185">Reference proteome</keyword>
<keyword evidence="1" id="KW-0597">Phosphoprotein</keyword>
<gene>
    <name evidence="3" type="ORF">C2869_00590</name>
</gene>
<dbReference type="InterPro" id="IPR052893">
    <property type="entry name" value="TCS_response_regulator"/>
</dbReference>
<dbReference type="InterPro" id="IPR011006">
    <property type="entry name" value="CheY-like_superfamily"/>
</dbReference>